<dbReference type="Pfam" id="PF02571">
    <property type="entry name" value="CbiJ"/>
    <property type="match status" value="1"/>
</dbReference>
<accession>A0A838XU93</accession>
<dbReference type="Proteomes" id="UP000559404">
    <property type="component" value="Unassembled WGS sequence"/>
</dbReference>
<keyword evidence="2" id="KW-0169">Cobalamin biosynthesis</keyword>
<dbReference type="EMBL" id="JACEON010000012">
    <property type="protein sequence ID" value="MBA4612601.1"/>
    <property type="molecule type" value="Genomic_DNA"/>
</dbReference>
<sequence>MIRLLILGGTGDARKLAQHLTEAPCGSPSLDITLSLAGAVTAPGAYPCRTRIGGFGGIDGLCAYLTAERIDAVVDATHPFAGLITANAHAACRQTGTPLLRLLRPAWQPVASDRWIEVGDLENAARRLPAGARALLAIGRKEIGVFAGRRDIWCLMRMIDPPSPGQALPPGKVLLARPDAREEAEAALCRSHGLTHVVAKNSGGGWGYAKIAAARALGLPVVMVSRPPEPDGNRVSRAEDVAEWISRLGSTTSARGAES</sequence>
<organism evidence="4 5">
    <name type="scientific">Stappia taiwanensis</name>
    <dbReference type="NCBI Taxonomy" id="992267"/>
    <lineage>
        <taxon>Bacteria</taxon>
        <taxon>Pseudomonadati</taxon>
        <taxon>Pseudomonadota</taxon>
        <taxon>Alphaproteobacteria</taxon>
        <taxon>Hyphomicrobiales</taxon>
        <taxon>Stappiaceae</taxon>
        <taxon>Stappia</taxon>
    </lineage>
</organism>
<dbReference type="PROSITE" id="PS51014">
    <property type="entry name" value="COBK_CBIJ"/>
    <property type="match status" value="1"/>
</dbReference>
<gene>
    <name evidence="4" type="ORF">H1W37_13120</name>
</gene>
<evidence type="ECO:0000313" key="4">
    <source>
        <dbReference type="EMBL" id="MBA4612601.1"/>
    </source>
</evidence>
<protein>
    <submittedName>
        <fullName evidence="4">Cobalt-precorrin-6A reductase</fullName>
        <ecNumber evidence="4">1.3.1.106</ecNumber>
    </submittedName>
</protein>
<dbReference type="PANTHER" id="PTHR36925:SF1">
    <property type="entry name" value="COBALT-PRECORRIN-6A REDUCTASE"/>
    <property type="match status" value="1"/>
</dbReference>
<comment type="caution">
    <text evidence="4">The sequence shown here is derived from an EMBL/GenBank/DDBJ whole genome shotgun (WGS) entry which is preliminary data.</text>
</comment>
<dbReference type="GO" id="GO:0009236">
    <property type="term" value="P:cobalamin biosynthetic process"/>
    <property type="evidence" value="ECO:0007669"/>
    <property type="project" value="UniProtKB-UniPathway"/>
</dbReference>
<dbReference type="UniPathway" id="UPA00148"/>
<dbReference type="EC" id="1.3.1.106" evidence="4"/>
<dbReference type="AlphaFoldDB" id="A0A838XU93"/>
<dbReference type="RefSeq" id="WP_181760796.1">
    <property type="nucleotide sequence ID" value="NZ_BMCR01000003.1"/>
</dbReference>
<dbReference type="NCBIfam" id="NF005968">
    <property type="entry name" value="PRK08057.1-2"/>
    <property type="match status" value="1"/>
</dbReference>
<evidence type="ECO:0000256" key="1">
    <source>
        <dbReference type="ARBA" id="ARBA00004953"/>
    </source>
</evidence>
<name>A0A838XU93_9HYPH</name>
<keyword evidence="5" id="KW-1185">Reference proteome</keyword>
<keyword evidence="3 4" id="KW-0560">Oxidoreductase</keyword>
<proteinExistence type="predicted"/>
<evidence type="ECO:0000256" key="3">
    <source>
        <dbReference type="ARBA" id="ARBA00023002"/>
    </source>
</evidence>
<dbReference type="GO" id="GO:0016994">
    <property type="term" value="F:precorrin-6A reductase activity"/>
    <property type="evidence" value="ECO:0007669"/>
    <property type="project" value="InterPro"/>
</dbReference>
<dbReference type="PANTHER" id="PTHR36925">
    <property type="entry name" value="COBALT-PRECORRIN-6A REDUCTASE"/>
    <property type="match status" value="1"/>
</dbReference>
<evidence type="ECO:0000313" key="5">
    <source>
        <dbReference type="Proteomes" id="UP000559404"/>
    </source>
</evidence>
<evidence type="ECO:0000256" key="2">
    <source>
        <dbReference type="ARBA" id="ARBA00022573"/>
    </source>
</evidence>
<reference evidence="4 5" key="2">
    <citation type="submission" date="2020-08" db="EMBL/GenBank/DDBJ databases">
        <title>Stappia taiwanensis sp. nov., isolated from a coastal thermal spring.</title>
        <authorList>
            <person name="Kampfer P."/>
        </authorList>
    </citation>
    <scope>NUCLEOTIDE SEQUENCE [LARGE SCALE GENOMIC DNA]</scope>
    <source>
        <strain evidence="4 5">DSM 23284</strain>
    </source>
</reference>
<dbReference type="InterPro" id="IPR003723">
    <property type="entry name" value="Precorrin-6x_reduct"/>
</dbReference>
<reference evidence="4 5" key="1">
    <citation type="submission" date="2020-07" db="EMBL/GenBank/DDBJ databases">
        <authorList>
            <person name="Li M."/>
        </authorList>
    </citation>
    <scope>NUCLEOTIDE SEQUENCE [LARGE SCALE GENOMIC DNA]</scope>
    <source>
        <strain evidence="4 5">DSM 23284</strain>
    </source>
</reference>
<comment type="pathway">
    <text evidence="1">Cofactor biosynthesis; adenosylcobalamin biosynthesis.</text>
</comment>